<dbReference type="PATRIC" id="fig|106634.4.peg.2538"/>
<dbReference type="OrthoDB" id="5292716at2"/>
<proteinExistence type="predicted"/>
<accession>A0A0G3G4F4</accession>
<keyword evidence="1" id="KW-0732">Signal</keyword>
<reference evidence="2 3" key="1">
    <citation type="submission" date="2015-04" db="EMBL/GenBank/DDBJ databases">
        <title>Complete Sequence for the Genome of the Thioalkalivibrio versutus D301.</title>
        <authorList>
            <person name="Mu T."/>
            <person name="Zhou J."/>
            <person name="Xu X."/>
        </authorList>
    </citation>
    <scope>NUCLEOTIDE SEQUENCE [LARGE SCALE GENOMIC DNA]</scope>
    <source>
        <strain evidence="2 3">D301</strain>
    </source>
</reference>
<evidence type="ECO:0008006" key="4">
    <source>
        <dbReference type="Google" id="ProtNLM"/>
    </source>
</evidence>
<organism evidence="2 3">
    <name type="scientific">Thioalkalivibrio versutus</name>
    <dbReference type="NCBI Taxonomy" id="106634"/>
    <lineage>
        <taxon>Bacteria</taxon>
        <taxon>Pseudomonadati</taxon>
        <taxon>Pseudomonadota</taxon>
        <taxon>Gammaproteobacteria</taxon>
        <taxon>Chromatiales</taxon>
        <taxon>Ectothiorhodospiraceae</taxon>
        <taxon>Thioalkalivibrio</taxon>
    </lineage>
</organism>
<dbReference type="KEGG" id="tvr:TVD_12455"/>
<name>A0A0G3G4F4_9GAMM</name>
<evidence type="ECO:0000313" key="3">
    <source>
        <dbReference type="Proteomes" id="UP000064201"/>
    </source>
</evidence>
<dbReference type="STRING" id="106634.TVD_12455"/>
<evidence type="ECO:0000313" key="2">
    <source>
        <dbReference type="EMBL" id="AKJ96115.1"/>
    </source>
</evidence>
<dbReference type="Proteomes" id="UP000064201">
    <property type="component" value="Chromosome"/>
</dbReference>
<protein>
    <recommendedName>
        <fullName evidence="4">DUF481 domain-containing protein</fullName>
    </recommendedName>
</protein>
<keyword evidence="3" id="KW-1185">Reference proteome</keyword>
<sequence>MLVRSFRPVGSACASLILLSIPVSQALAWEAEGWQSTIELGASKTTGNTESTTATGRFRAEHTTLDWRNRIRLDAYFHEEDDETTGERYIAGYQADRKLGEHDYLFGALRYERDRFSNYDYQGSATAGYGRRLIDGERVRLDGEIGAGMRQVRIRTTGETDSEPVGRLAGNFRWDISDNARLTNESLILTGSDNTEIENILALTADISSRLALRTSFTVKHNTDVEPGVKNTDTITDVSLVYRFR</sequence>
<evidence type="ECO:0000256" key="1">
    <source>
        <dbReference type="SAM" id="SignalP"/>
    </source>
</evidence>
<dbReference type="AlphaFoldDB" id="A0A0G3G4F4"/>
<dbReference type="RefSeq" id="WP_047251727.1">
    <property type="nucleotide sequence ID" value="NZ_CP011367.1"/>
</dbReference>
<dbReference type="Pfam" id="PF04338">
    <property type="entry name" value="DUF481"/>
    <property type="match status" value="1"/>
</dbReference>
<feature type="signal peptide" evidence="1">
    <location>
        <begin position="1"/>
        <end position="28"/>
    </location>
</feature>
<dbReference type="EMBL" id="CP011367">
    <property type="protein sequence ID" value="AKJ96115.1"/>
    <property type="molecule type" value="Genomic_DNA"/>
</dbReference>
<feature type="chain" id="PRO_5002553836" description="DUF481 domain-containing protein" evidence="1">
    <location>
        <begin position="29"/>
        <end position="245"/>
    </location>
</feature>
<dbReference type="InterPro" id="IPR007433">
    <property type="entry name" value="DUF481"/>
</dbReference>
<gene>
    <name evidence="2" type="ORF">TVD_12455</name>
</gene>